<protein>
    <recommendedName>
        <fullName evidence="6">L-serine ammonia-lyase</fullName>
        <ecNumber evidence="6">4.3.1.17</ecNumber>
    </recommendedName>
</protein>
<dbReference type="SUPFAM" id="SSF53686">
    <property type="entry name" value="Tryptophan synthase beta subunit-like PLP-dependent enzymes"/>
    <property type="match status" value="1"/>
</dbReference>
<keyword evidence="9 12" id="KW-0663">Pyridoxal phosphate</keyword>
<evidence type="ECO:0000256" key="3">
    <source>
        <dbReference type="ARBA" id="ARBA00004742"/>
    </source>
</evidence>
<comment type="similarity">
    <text evidence="4">Belongs to the ACC deaminase/D-cysteine desulfhydrase family.</text>
</comment>
<dbReference type="GO" id="GO:0006094">
    <property type="term" value="P:gluconeogenesis"/>
    <property type="evidence" value="ECO:0007669"/>
    <property type="project" value="UniProtKB-KW"/>
</dbReference>
<dbReference type="PANTHER" id="PTHR48078:SF2">
    <property type="entry name" value="CATABOLIC L-SERINE_THREONINE DEHYDRATASE"/>
    <property type="match status" value="1"/>
</dbReference>
<comment type="cofactor">
    <cofactor evidence="1">
        <name>pyridoxal 5'-phosphate</name>
        <dbReference type="ChEBI" id="CHEBI:597326"/>
    </cofactor>
</comment>
<dbReference type="InterPro" id="IPR000634">
    <property type="entry name" value="Ser/Thr_deHydtase_PyrdxlP-BS"/>
</dbReference>
<evidence type="ECO:0000256" key="9">
    <source>
        <dbReference type="ARBA" id="ARBA00022898"/>
    </source>
</evidence>
<dbReference type="GO" id="GO:0006565">
    <property type="term" value="P:L-serine catabolic process"/>
    <property type="evidence" value="ECO:0007669"/>
    <property type="project" value="TreeGrafter"/>
</dbReference>
<evidence type="ECO:0000256" key="1">
    <source>
        <dbReference type="ARBA" id="ARBA00001933"/>
    </source>
</evidence>
<dbReference type="GO" id="GO:0016846">
    <property type="term" value="F:carbon-sulfur lyase activity"/>
    <property type="evidence" value="ECO:0007669"/>
    <property type="project" value="UniProtKB-ARBA"/>
</dbReference>
<gene>
    <name evidence="14" type="ORF">BG006_005861</name>
</gene>
<evidence type="ECO:0000256" key="6">
    <source>
        <dbReference type="ARBA" id="ARBA00012093"/>
    </source>
</evidence>
<dbReference type="EC" id="4.3.1.17" evidence="6"/>
<evidence type="ECO:0000313" key="14">
    <source>
        <dbReference type="EMBL" id="KAF9331286.1"/>
    </source>
</evidence>
<comment type="catalytic activity">
    <reaction evidence="11">
        <text>L-serine = pyruvate + NH4(+)</text>
        <dbReference type="Rhea" id="RHEA:19169"/>
        <dbReference type="ChEBI" id="CHEBI:15361"/>
        <dbReference type="ChEBI" id="CHEBI:28938"/>
        <dbReference type="ChEBI" id="CHEBI:33384"/>
        <dbReference type="EC" id="4.3.1.17"/>
    </reaction>
</comment>
<keyword evidence="10" id="KW-0456">Lyase</keyword>
<evidence type="ECO:0000256" key="11">
    <source>
        <dbReference type="ARBA" id="ARBA00049406"/>
    </source>
</evidence>
<dbReference type="InterPro" id="IPR036052">
    <property type="entry name" value="TrpB-like_PALP_sf"/>
</dbReference>
<comment type="pathway">
    <text evidence="3">Carbohydrate biosynthesis; gluconeogenesis.</text>
</comment>
<comment type="subcellular location">
    <subcellularLocation>
        <location evidence="2">Cytoplasm</location>
    </subcellularLocation>
</comment>
<dbReference type="GO" id="GO:0006567">
    <property type="term" value="P:L-threonine catabolic process"/>
    <property type="evidence" value="ECO:0007669"/>
    <property type="project" value="TreeGrafter"/>
</dbReference>
<dbReference type="InterPro" id="IPR001926">
    <property type="entry name" value="TrpB-like_PALP"/>
</dbReference>
<dbReference type="InterPro" id="IPR050147">
    <property type="entry name" value="Ser/Thr_Dehydratase"/>
</dbReference>
<sequence>MTVVQPLHILTPLVPSPELSHRTGVNIWLKLENIQPSGSFKIRGLGHISQKAVQQHGDQAHLVCSSGGNAGLAVAYAGRKLGVKATIVVPTTTSEFMRKKIEAEGATVVVEGEAWDEADKRARAIIATDPHAVYMPPFDHPDVWKGNSTMIPEIKAQLGGIVPDAVVCSVGGGGLINGIILGLQEAGWNNVPVLALETNGANSFQQSFAAGQLVTLPKITSIATTLGAKTVSAKTFELSQVHPVVPHVVEDAEAVRACHQFLSDHRFLVEPSCGAALAAAYTPGLFVKTFPHLKKNSNIVMIVCGGSNINFEILEQFKNQFGVGSH</sequence>
<keyword evidence="7" id="KW-0312">Gluconeogenesis</keyword>
<evidence type="ECO:0000313" key="15">
    <source>
        <dbReference type="Proteomes" id="UP000696485"/>
    </source>
</evidence>
<comment type="similarity">
    <text evidence="5">Belongs to the serine/threonine dehydratase family.</text>
</comment>
<evidence type="ECO:0000256" key="12">
    <source>
        <dbReference type="PIRSR" id="PIRSR006278-2"/>
    </source>
</evidence>
<evidence type="ECO:0000259" key="13">
    <source>
        <dbReference type="Pfam" id="PF00291"/>
    </source>
</evidence>
<dbReference type="AlphaFoldDB" id="A0A9P5SLZ9"/>
<proteinExistence type="inferred from homology"/>
<dbReference type="EMBL" id="JAAAUY010000334">
    <property type="protein sequence ID" value="KAF9331286.1"/>
    <property type="molecule type" value="Genomic_DNA"/>
</dbReference>
<feature type="domain" description="Tryptophan synthase beta chain-like PALP" evidence="13">
    <location>
        <begin position="7"/>
        <end position="305"/>
    </location>
</feature>
<feature type="modified residue" description="N6-(pyridoxal phosphate)lysine" evidence="12">
    <location>
        <position position="41"/>
    </location>
</feature>
<evidence type="ECO:0000256" key="5">
    <source>
        <dbReference type="ARBA" id="ARBA00010869"/>
    </source>
</evidence>
<dbReference type="PANTHER" id="PTHR48078">
    <property type="entry name" value="THREONINE DEHYDRATASE, MITOCHONDRIAL-RELATED"/>
    <property type="match status" value="1"/>
</dbReference>
<dbReference type="PIRSF" id="PIRSF006278">
    <property type="entry name" value="ACCD_DCysDesulf"/>
    <property type="match status" value="1"/>
</dbReference>
<evidence type="ECO:0000256" key="4">
    <source>
        <dbReference type="ARBA" id="ARBA00008639"/>
    </source>
</evidence>
<dbReference type="Proteomes" id="UP000696485">
    <property type="component" value="Unassembled WGS sequence"/>
</dbReference>
<dbReference type="Pfam" id="PF00291">
    <property type="entry name" value="PALP"/>
    <property type="match status" value="1"/>
</dbReference>
<evidence type="ECO:0000256" key="10">
    <source>
        <dbReference type="ARBA" id="ARBA00023239"/>
    </source>
</evidence>
<keyword evidence="15" id="KW-1185">Reference proteome</keyword>
<dbReference type="GO" id="GO:0030170">
    <property type="term" value="F:pyridoxal phosphate binding"/>
    <property type="evidence" value="ECO:0007669"/>
    <property type="project" value="InterPro"/>
</dbReference>
<reference evidence="14" key="1">
    <citation type="journal article" date="2020" name="Fungal Divers.">
        <title>Resolving the Mortierellaceae phylogeny through synthesis of multi-gene phylogenetics and phylogenomics.</title>
        <authorList>
            <person name="Vandepol N."/>
            <person name="Liber J."/>
            <person name="Desiro A."/>
            <person name="Na H."/>
            <person name="Kennedy M."/>
            <person name="Barry K."/>
            <person name="Grigoriev I.V."/>
            <person name="Miller A.N."/>
            <person name="O'Donnell K."/>
            <person name="Stajich J.E."/>
            <person name="Bonito G."/>
        </authorList>
    </citation>
    <scope>NUCLEOTIDE SEQUENCE</scope>
    <source>
        <strain evidence="14">NVP1</strain>
    </source>
</reference>
<dbReference type="InterPro" id="IPR027278">
    <property type="entry name" value="ACCD_DCysDesulf"/>
</dbReference>
<dbReference type="FunFam" id="3.40.50.1100:FF:000091">
    <property type="entry name" value="Related to L-serine dehydratase"/>
    <property type="match status" value="1"/>
</dbReference>
<name>A0A9P5SLZ9_9FUNG</name>
<dbReference type="FunFam" id="3.40.50.1100:FF:000040">
    <property type="entry name" value="L-serine dehydratase, putative"/>
    <property type="match status" value="1"/>
</dbReference>
<keyword evidence="8" id="KW-0963">Cytoplasm</keyword>
<evidence type="ECO:0000256" key="2">
    <source>
        <dbReference type="ARBA" id="ARBA00004496"/>
    </source>
</evidence>
<evidence type="ECO:0000256" key="7">
    <source>
        <dbReference type="ARBA" id="ARBA00022432"/>
    </source>
</evidence>
<dbReference type="Gene3D" id="3.40.50.1100">
    <property type="match status" value="2"/>
</dbReference>
<dbReference type="GO" id="GO:0004794">
    <property type="term" value="F:threonine deaminase activity"/>
    <property type="evidence" value="ECO:0007669"/>
    <property type="project" value="TreeGrafter"/>
</dbReference>
<dbReference type="PROSITE" id="PS00165">
    <property type="entry name" value="DEHYDRATASE_SER_THR"/>
    <property type="match status" value="1"/>
</dbReference>
<dbReference type="GO" id="GO:0009097">
    <property type="term" value="P:isoleucine biosynthetic process"/>
    <property type="evidence" value="ECO:0007669"/>
    <property type="project" value="TreeGrafter"/>
</dbReference>
<organism evidence="14 15">
    <name type="scientific">Podila minutissima</name>
    <dbReference type="NCBI Taxonomy" id="64525"/>
    <lineage>
        <taxon>Eukaryota</taxon>
        <taxon>Fungi</taxon>
        <taxon>Fungi incertae sedis</taxon>
        <taxon>Mucoromycota</taxon>
        <taxon>Mortierellomycotina</taxon>
        <taxon>Mortierellomycetes</taxon>
        <taxon>Mortierellales</taxon>
        <taxon>Mortierellaceae</taxon>
        <taxon>Podila</taxon>
    </lineage>
</organism>
<comment type="caution">
    <text evidence="14">The sequence shown here is derived from an EMBL/GenBank/DDBJ whole genome shotgun (WGS) entry which is preliminary data.</text>
</comment>
<evidence type="ECO:0000256" key="8">
    <source>
        <dbReference type="ARBA" id="ARBA00022490"/>
    </source>
</evidence>
<accession>A0A9P5SLZ9</accession>
<dbReference type="GO" id="GO:0005737">
    <property type="term" value="C:cytoplasm"/>
    <property type="evidence" value="ECO:0007669"/>
    <property type="project" value="UniProtKB-SubCell"/>
</dbReference>
<dbReference type="GO" id="GO:0003941">
    <property type="term" value="F:L-serine ammonia-lyase activity"/>
    <property type="evidence" value="ECO:0007669"/>
    <property type="project" value="UniProtKB-EC"/>
</dbReference>